<dbReference type="Proteomes" id="UP000813824">
    <property type="component" value="Unassembled WGS sequence"/>
</dbReference>
<dbReference type="Pfam" id="PF20526">
    <property type="entry name" value="DUF6741"/>
    <property type="match status" value="1"/>
</dbReference>
<dbReference type="AlphaFoldDB" id="A0A8K0UWE9"/>
<evidence type="ECO:0000313" key="2">
    <source>
        <dbReference type="EMBL" id="KAH8106290.1"/>
    </source>
</evidence>
<keyword evidence="3" id="KW-1185">Reference proteome</keyword>
<sequence length="231" mass="26105">MAYPAYDTYNNQVGFPAFGRTVSYHPAAADYGYNDGVVAGAYGEDYPQPAHSLYSAGRQLSHYAGYDDAEGHGYYPDRPVTPGYAPRLAHRRYSSMSHRTRPALDSYRRYSTTLVKFRRKGGFRSGITLGEAMANVRLSGNDSYSYNDLAVDQRGRIILRIRWSGYTSMTYEIPVDGYEGRVQLQTVARRIARAVVHFLQANMIPISWDRVILYHLEEHSPGVWQPVLSTS</sequence>
<name>A0A8K0UWE9_9AGAR</name>
<evidence type="ECO:0000313" key="3">
    <source>
        <dbReference type="Proteomes" id="UP000813824"/>
    </source>
</evidence>
<organism evidence="2 3">
    <name type="scientific">Cristinia sonorae</name>
    <dbReference type="NCBI Taxonomy" id="1940300"/>
    <lineage>
        <taxon>Eukaryota</taxon>
        <taxon>Fungi</taxon>
        <taxon>Dikarya</taxon>
        <taxon>Basidiomycota</taxon>
        <taxon>Agaricomycotina</taxon>
        <taxon>Agaricomycetes</taxon>
        <taxon>Agaricomycetidae</taxon>
        <taxon>Agaricales</taxon>
        <taxon>Pleurotineae</taxon>
        <taxon>Stephanosporaceae</taxon>
        <taxon>Cristinia</taxon>
    </lineage>
</organism>
<accession>A0A8K0UWE9</accession>
<dbReference type="EMBL" id="JAEVFJ010000003">
    <property type="protein sequence ID" value="KAH8106290.1"/>
    <property type="molecule type" value="Genomic_DNA"/>
</dbReference>
<protein>
    <recommendedName>
        <fullName evidence="1">DUF6741 domain-containing protein</fullName>
    </recommendedName>
</protein>
<reference evidence="2" key="1">
    <citation type="journal article" date="2021" name="New Phytol.">
        <title>Evolutionary innovations through gain and loss of genes in the ectomycorrhizal Boletales.</title>
        <authorList>
            <person name="Wu G."/>
            <person name="Miyauchi S."/>
            <person name="Morin E."/>
            <person name="Kuo A."/>
            <person name="Drula E."/>
            <person name="Varga T."/>
            <person name="Kohler A."/>
            <person name="Feng B."/>
            <person name="Cao Y."/>
            <person name="Lipzen A."/>
            <person name="Daum C."/>
            <person name="Hundley H."/>
            <person name="Pangilinan J."/>
            <person name="Johnson J."/>
            <person name="Barry K."/>
            <person name="LaButti K."/>
            <person name="Ng V."/>
            <person name="Ahrendt S."/>
            <person name="Min B."/>
            <person name="Choi I.G."/>
            <person name="Park H."/>
            <person name="Plett J.M."/>
            <person name="Magnuson J."/>
            <person name="Spatafora J.W."/>
            <person name="Nagy L.G."/>
            <person name="Henrissat B."/>
            <person name="Grigoriev I.V."/>
            <person name="Yang Z.L."/>
            <person name="Xu J."/>
            <person name="Martin F.M."/>
        </authorList>
    </citation>
    <scope>NUCLEOTIDE SEQUENCE</scope>
    <source>
        <strain evidence="2">KKN 215</strain>
    </source>
</reference>
<comment type="caution">
    <text evidence="2">The sequence shown here is derived from an EMBL/GenBank/DDBJ whole genome shotgun (WGS) entry which is preliminary data.</text>
</comment>
<proteinExistence type="predicted"/>
<gene>
    <name evidence="2" type="ORF">BXZ70DRAFT_429927</name>
</gene>
<dbReference type="OrthoDB" id="10268011at2759"/>
<feature type="domain" description="DUF6741" evidence="1">
    <location>
        <begin position="103"/>
        <end position="230"/>
    </location>
</feature>
<dbReference type="InterPro" id="IPR046629">
    <property type="entry name" value="DUF6741"/>
</dbReference>
<evidence type="ECO:0000259" key="1">
    <source>
        <dbReference type="Pfam" id="PF20526"/>
    </source>
</evidence>